<dbReference type="FunFam" id="2.40.420.20:FF:000001">
    <property type="entry name" value="Efflux RND transporter periplasmic adaptor subunit"/>
    <property type="match status" value="1"/>
</dbReference>
<proteinExistence type="inferred from homology"/>
<comment type="subcellular location">
    <subcellularLocation>
        <location evidence="1">Cell inner membrane</location>
        <topology evidence="1">Lipid-anchor</topology>
    </subcellularLocation>
</comment>
<organism evidence="7 8">
    <name type="scientific">Shewanella mangrovi</name>
    <dbReference type="NCBI Taxonomy" id="1515746"/>
    <lineage>
        <taxon>Bacteria</taxon>
        <taxon>Pseudomonadati</taxon>
        <taxon>Pseudomonadota</taxon>
        <taxon>Gammaproteobacteria</taxon>
        <taxon>Alteromonadales</taxon>
        <taxon>Shewanellaceae</taxon>
        <taxon>Shewanella</taxon>
    </lineage>
</organism>
<dbReference type="InterPro" id="IPR058626">
    <property type="entry name" value="MdtA-like_b-barrel"/>
</dbReference>
<dbReference type="SUPFAM" id="SSF111369">
    <property type="entry name" value="HlyD-like secretion proteins"/>
    <property type="match status" value="1"/>
</dbReference>
<comment type="caution">
    <text evidence="7">The sequence shown here is derived from an EMBL/GenBank/DDBJ whole genome shotgun (WGS) entry which is preliminary data.</text>
</comment>
<dbReference type="Pfam" id="PF25967">
    <property type="entry name" value="RND-MFP_C"/>
    <property type="match status" value="1"/>
</dbReference>
<dbReference type="OrthoDB" id="9816569at2"/>
<dbReference type="GO" id="GO:0046677">
    <property type="term" value="P:response to antibiotic"/>
    <property type="evidence" value="ECO:0007669"/>
    <property type="project" value="TreeGrafter"/>
</dbReference>
<dbReference type="InterPro" id="IPR058625">
    <property type="entry name" value="MdtA-like_BSH"/>
</dbReference>
<reference evidence="7 8" key="1">
    <citation type="submission" date="2014-06" db="EMBL/GenBank/DDBJ databases">
        <title>Shewanella sp. YQH10.</title>
        <authorList>
            <person name="Liu Y."/>
            <person name="Zeng R."/>
        </authorList>
    </citation>
    <scope>NUCLEOTIDE SEQUENCE [LARGE SCALE GENOMIC DNA]</scope>
    <source>
        <strain evidence="7 8">YQH10</strain>
    </source>
</reference>
<evidence type="ECO:0000313" key="8">
    <source>
        <dbReference type="Proteomes" id="UP000029264"/>
    </source>
</evidence>
<dbReference type="AlphaFoldDB" id="A0A094JC79"/>
<dbReference type="Pfam" id="PF25876">
    <property type="entry name" value="HH_MFP_RND"/>
    <property type="match status" value="1"/>
</dbReference>
<accession>A0A094JC79</accession>
<dbReference type="Proteomes" id="UP000029264">
    <property type="component" value="Unassembled WGS sequence"/>
</dbReference>
<evidence type="ECO:0000259" key="6">
    <source>
        <dbReference type="Pfam" id="PF25967"/>
    </source>
</evidence>
<dbReference type="STRING" id="1515746.HR45_14495"/>
<evidence type="ECO:0000313" key="7">
    <source>
        <dbReference type="EMBL" id="KFZ36822.1"/>
    </source>
</evidence>
<feature type="domain" description="Multidrug resistance protein MdtA-like beta-barrel" evidence="5">
    <location>
        <begin position="206"/>
        <end position="290"/>
    </location>
</feature>
<feature type="domain" description="Multidrug resistance protein MdtA-like C-terminal permuted SH3" evidence="6">
    <location>
        <begin position="297"/>
        <end position="356"/>
    </location>
</feature>
<dbReference type="eggNOG" id="COG0845">
    <property type="taxonomic scope" value="Bacteria"/>
</dbReference>
<dbReference type="InterPro" id="IPR006143">
    <property type="entry name" value="RND_pump_MFP"/>
</dbReference>
<feature type="domain" description="Multidrug resistance protein MdtA-like alpha-helical hairpin" evidence="3">
    <location>
        <begin position="100"/>
        <end position="168"/>
    </location>
</feature>
<dbReference type="InterPro" id="IPR058624">
    <property type="entry name" value="MdtA-like_HH"/>
</dbReference>
<dbReference type="Gene3D" id="1.10.287.470">
    <property type="entry name" value="Helix hairpin bin"/>
    <property type="match status" value="1"/>
</dbReference>
<gene>
    <name evidence="7" type="ORF">HR45_14495</name>
</gene>
<comment type="similarity">
    <text evidence="2">Belongs to the membrane fusion protein (MFP) (TC 8.A.1) family.</text>
</comment>
<evidence type="ECO:0000259" key="5">
    <source>
        <dbReference type="Pfam" id="PF25944"/>
    </source>
</evidence>
<dbReference type="GO" id="GO:0005886">
    <property type="term" value="C:plasma membrane"/>
    <property type="evidence" value="ECO:0007669"/>
    <property type="project" value="UniProtKB-SubCell"/>
</dbReference>
<evidence type="ECO:0000259" key="3">
    <source>
        <dbReference type="Pfam" id="PF25876"/>
    </source>
</evidence>
<feature type="domain" description="Multidrug resistance protein MdtA-like barrel-sandwich hybrid" evidence="4">
    <location>
        <begin position="60"/>
        <end position="201"/>
    </location>
</feature>
<dbReference type="EMBL" id="JPEO01000012">
    <property type="protein sequence ID" value="KFZ36822.1"/>
    <property type="molecule type" value="Genomic_DNA"/>
</dbReference>
<dbReference type="PANTHER" id="PTHR30158:SF3">
    <property type="entry name" value="MULTIDRUG EFFLUX PUMP SUBUNIT ACRA-RELATED"/>
    <property type="match status" value="1"/>
</dbReference>
<dbReference type="PROSITE" id="PS51257">
    <property type="entry name" value="PROKAR_LIPOPROTEIN"/>
    <property type="match status" value="1"/>
</dbReference>
<dbReference type="RefSeq" id="WP_037444127.1">
    <property type="nucleotide sequence ID" value="NZ_JPEO01000012.1"/>
</dbReference>
<name>A0A094JC79_9GAMM</name>
<dbReference type="Gene3D" id="2.40.50.100">
    <property type="match status" value="1"/>
</dbReference>
<dbReference type="GO" id="GO:0022857">
    <property type="term" value="F:transmembrane transporter activity"/>
    <property type="evidence" value="ECO:0007669"/>
    <property type="project" value="InterPro"/>
</dbReference>
<dbReference type="Pfam" id="PF25917">
    <property type="entry name" value="BSH_RND"/>
    <property type="match status" value="1"/>
</dbReference>
<evidence type="ECO:0000256" key="1">
    <source>
        <dbReference type="ARBA" id="ARBA00004519"/>
    </source>
</evidence>
<dbReference type="NCBIfam" id="TIGR01730">
    <property type="entry name" value="RND_mfp"/>
    <property type="match status" value="1"/>
</dbReference>
<evidence type="ECO:0000256" key="2">
    <source>
        <dbReference type="ARBA" id="ARBA00009477"/>
    </source>
</evidence>
<dbReference type="Gene3D" id="2.40.30.170">
    <property type="match status" value="1"/>
</dbReference>
<dbReference type="Pfam" id="PF25944">
    <property type="entry name" value="Beta-barrel_RND"/>
    <property type="match status" value="1"/>
</dbReference>
<dbReference type="Gene3D" id="2.40.420.20">
    <property type="match status" value="1"/>
</dbReference>
<dbReference type="PANTHER" id="PTHR30158">
    <property type="entry name" value="ACRA/E-RELATED COMPONENT OF DRUG EFFLUX TRANSPORTER"/>
    <property type="match status" value="1"/>
</dbReference>
<protein>
    <submittedName>
        <fullName evidence="7">Acriflavine resistance protein E</fullName>
    </submittedName>
</protein>
<keyword evidence="8" id="KW-1185">Reference proteome</keyword>
<dbReference type="InterPro" id="IPR058627">
    <property type="entry name" value="MdtA-like_C"/>
</dbReference>
<evidence type="ECO:0000259" key="4">
    <source>
        <dbReference type="Pfam" id="PF25917"/>
    </source>
</evidence>
<sequence>MSRSFPYALLMLSLLAGCDQSPSQTMPRQGAAADVSVITVTTETLPMITSLQGRVSATQTAEVRPQVGGIIQKRQFTEGAWVNKGDLLYQIDPESYQAALDQAKANLVTAEAALTTAELRDQRYRKLVKANDVSRQDAEDAHAAYLQAKAGVEASQAAVNSAAIDLKRTQVIAPINGYIGISSVTEGALVTSNQTTALTTIHSLDPIYVDLTESSKDLLTMKKALASGQLQQSDMQVSLKLEDGSDYAVKGQLLAREVAVNRATGSVTLRAQFANPQELLLPGMFVRASFAQAIIPNGIKVPQQGIAHDANGNAYALVVDKNNKIVRQQVELGNAVASDWIVTSGLKAGDKVVVEGSLKVRPGQTVTAHLFGGEAVTAMGGQ</sequence>